<dbReference type="EMBL" id="CADCWP010000079">
    <property type="protein sequence ID" value="CAA9566472.1"/>
    <property type="molecule type" value="Genomic_DNA"/>
</dbReference>
<reference evidence="2" key="1">
    <citation type="submission" date="2020-02" db="EMBL/GenBank/DDBJ databases">
        <authorList>
            <person name="Meier V. D."/>
        </authorList>
    </citation>
    <scope>NUCLEOTIDE SEQUENCE</scope>
    <source>
        <strain evidence="2">AVDCRST_MAG86</strain>
    </source>
</reference>
<accession>A0A6J4V4V9</accession>
<dbReference type="Pfam" id="PF09860">
    <property type="entry name" value="DUF2087"/>
    <property type="match status" value="1"/>
</dbReference>
<dbReference type="AlphaFoldDB" id="A0A6J4V4V9"/>
<proteinExistence type="predicted"/>
<gene>
    <name evidence="2" type="ORF">AVDCRST_MAG86-1241</name>
</gene>
<evidence type="ECO:0000313" key="2">
    <source>
        <dbReference type="EMBL" id="CAA9566472.1"/>
    </source>
</evidence>
<name>A0A6J4V4V9_9DEIN</name>
<evidence type="ECO:0000259" key="1">
    <source>
        <dbReference type="Pfam" id="PF09860"/>
    </source>
</evidence>
<dbReference type="InterPro" id="IPR018656">
    <property type="entry name" value="DUF2087"/>
</dbReference>
<sequence length="73" mass="8082">MLGAFEPGVRYPEKQVNDTLARFNADTARLRRSLVEHGLMARAGGGGDYWRLGVQIQSCTGEAFMIWALTKPV</sequence>
<organism evidence="2">
    <name type="scientific">uncultured Truepera sp</name>
    <dbReference type="NCBI Taxonomy" id="543023"/>
    <lineage>
        <taxon>Bacteria</taxon>
        <taxon>Thermotogati</taxon>
        <taxon>Deinococcota</taxon>
        <taxon>Deinococci</taxon>
        <taxon>Trueperales</taxon>
        <taxon>Trueperaceae</taxon>
        <taxon>Truepera</taxon>
        <taxon>environmental samples</taxon>
    </lineage>
</organism>
<protein>
    <recommendedName>
        <fullName evidence="1">DUF2087 domain-containing protein</fullName>
    </recommendedName>
</protein>
<feature type="domain" description="DUF2087" evidence="1">
    <location>
        <begin position="2"/>
        <end position="51"/>
    </location>
</feature>